<feature type="domain" description="Thiamine phosphate synthase/TenI" evidence="3">
    <location>
        <begin position="7"/>
        <end position="173"/>
    </location>
</feature>
<dbReference type="EMBL" id="CP001998">
    <property type="protein sequence ID" value="ADE55709.1"/>
    <property type="molecule type" value="Genomic_DNA"/>
</dbReference>
<evidence type="ECO:0000313" key="5">
    <source>
        <dbReference type="Proteomes" id="UP000000925"/>
    </source>
</evidence>
<dbReference type="OrthoDB" id="194683at2"/>
<dbReference type="eggNOG" id="COG0352">
    <property type="taxonomic scope" value="Bacteria"/>
</dbReference>
<dbReference type="KEGG" id="caa:Caka_2694"/>
<name>D5EPX6_CORAD</name>
<keyword evidence="2" id="KW-0784">Thiamine biosynthesis</keyword>
<dbReference type="GO" id="GO:0005737">
    <property type="term" value="C:cytoplasm"/>
    <property type="evidence" value="ECO:0007669"/>
    <property type="project" value="TreeGrafter"/>
</dbReference>
<dbReference type="GO" id="GO:0004789">
    <property type="term" value="F:thiamine-phosphate diphosphorylase activity"/>
    <property type="evidence" value="ECO:0007669"/>
    <property type="project" value="TreeGrafter"/>
</dbReference>
<proteinExistence type="predicted"/>
<protein>
    <submittedName>
        <fullName evidence="4">Thiamine monophosphate synthase</fullName>
    </submittedName>
</protein>
<dbReference type="InterPro" id="IPR036206">
    <property type="entry name" value="ThiamineP_synth_sf"/>
</dbReference>
<dbReference type="InterPro" id="IPR013785">
    <property type="entry name" value="Aldolase_TIM"/>
</dbReference>
<evidence type="ECO:0000256" key="2">
    <source>
        <dbReference type="ARBA" id="ARBA00022977"/>
    </source>
</evidence>
<dbReference type="Pfam" id="PF02581">
    <property type="entry name" value="TMP-TENI"/>
    <property type="match status" value="1"/>
</dbReference>
<gene>
    <name evidence="4" type="ordered locus">Caka_2694</name>
</gene>
<dbReference type="HOGENOM" id="CLU_018272_4_0_0"/>
<evidence type="ECO:0000313" key="4">
    <source>
        <dbReference type="EMBL" id="ADE55709.1"/>
    </source>
</evidence>
<sequence>MMHLLAVSPESEYADEPALVVRLFDAGLARYHLRKPDWSREQCAEWLQAIPMGLHALISVHQHHDLAKEFGVGLHFRDDGQRLDHEARFGVGPLVRSRSLHELERLSERVEGMAYTFLSPIFASISKQGYKPDWTEAELRAALAGPRSSKLYALGGITAENLAQVGELGFDGAVLHGCLWQANDPIAAFDVVRKEAL</sequence>
<dbReference type="Gene3D" id="3.20.20.70">
    <property type="entry name" value="Aldolase class I"/>
    <property type="match status" value="1"/>
</dbReference>
<dbReference type="InterPro" id="IPR022998">
    <property type="entry name" value="ThiamineP_synth_TenI"/>
</dbReference>
<reference evidence="4 5" key="1">
    <citation type="journal article" date="2010" name="Stand. Genomic Sci.">
        <title>Complete genome sequence of Coraliomargarita akajimensis type strain (04OKA010-24).</title>
        <authorList>
            <person name="Mavromatis K."/>
            <person name="Abt B."/>
            <person name="Brambilla E."/>
            <person name="Lapidus A."/>
            <person name="Copeland A."/>
            <person name="Deshpande S."/>
            <person name="Nolan M."/>
            <person name="Lucas S."/>
            <person name="Tice H."/>
            <person name="Cheng J.F."/>
            <person name="Han C."/>
            <person name="Detter J.C."/>
            <person name="Woyke T."/>
            <person name="Goodwin L."/>
            <person name="Pitluck S."/>
            <person name="Held B."/>
            <person name="Brettin T."/>
            <person name="Tapia R."/>
            <person name="Ivanova N."/>
            <person name="Mikhailova N."/>
            <person name="Pati A."/>
            <person name="Liolios K."/>
            <person name="Chen A."/>
            <person name="Palaniappan K."/>
            <person name="Land M."/>
            <person name="Hauser L."/>
            <person name="Chang Y.J."/>
            <person name="Jeffries C.D."/>
            <person name="Rohde M."/>
            <person name="Goker M."/>
            <person name="Bristow J."/>
            <person name="Eisen J.A."/>
            <person name="Markowitz V."/>
            <person name="Hugenholtz P."/>
            <person name="Klenk H.P."/>
            <person name="Kyrpides N.C."/>
        </authorList>
    </citation>
    <scope>NUCLEOTIDE SEQUENCE [LARGE SCALE GENOMIC DNA]</scope>
    <source>
        <strain evidence="5">DSM 45221 / IAM 15411 / JCM 23193 / KCTC 12865</strain>
    </source>
</reference>
<dbReference type="Proteomes" id="UP000000925">
    <property type="component" value="Chromosome"/>
</dbReference>
<accession>D5EPX6</accession>
<keyword evidence="5" id="KW-1185">Reference proteome</keyword>
<comment type="pathway">
    <text evidence="1">Cofactor biosynthesis; thiamine diphosphate biosynthesis.</text>
</comment>
<dbReference type="STRING" id="583355.Caka_2694"/>
<dbReference type="PANTHER" id="PTHR20857:SF15">
    <property type="entry name" value="THIAMINE-PHOSPHATE SYNTHASE"/>
    <property type="match status" value="1"/>
</dbReference>
<evidence type="ECO:0000256" key="1">
    <source>
        <dbReference type="ARBA" id="ARBA00004948"/>
    </source>
</evidence>
<dbReference type="AlphaFoldDB" id="D5EPX6"/>
<dbReference type="CDD" id="cd00564">
    <property type="entry name" value="TMP_TenI"/>
    <property type="match status" value="1"/>
</dbReference>
<dbReference type="GO" id="GO:0009228">
    <property type="term" value="P:thiamine biosynthetic process"/>
    <property type="evidence" value="ECO:0007669"/>
    <property type="project" value="UniProtKB-KW"/>
</dbReference>
<dbReference type="RefSeq" id="WP_013044431.1">
    <property type="nucleotide sequence ID" value="NC_014008.1"/>
</dbReference>
<evidence type="ECO:0000259" key="3">
    <source>
        <dbReference type="Pfam" id="PF02581"/>
    </source>
</evidence>
<dbReference type="SUPFAM" id="SSF51391">
    <property type="entry name" value="Thiamin phosphate synthase"/>
    <property type="match status" value="1"/>
</dbReference>
<organism evidence="4 5">
    <name type="scientific">Coraliomargarita akajimensis (strain DSM 45221 / IAM 15411 / JCM 23193 / KCTC 12865 / 04OKA010-24)</name>
    <dbReference type="NCBI Taxonomy" id="583355"/>
    <lineage>
        <taxon>Bacteria</taxon>
        <taxon>Pseudomonadati</taxon>
        <taxon>Verrucomicrobiota</taxon>
        <taxon>Opitutia</taxon>
        <taxon>Puniceicoccales</taxon>
        <taxon>Coraliomargaritaceae</taxon>
        <taxon>Coraliomargarita</taxon>
    </lineage>
</organism>
<dbReference type="PANTHER" id="PTHR20857">
    <property type="entry name" value="THIAMINE-PHOSPHATE PYROPHOSPHORYLASE"/>
    <property type="match status" value="1"/>
</dbReference>